<sequence length="223" mass="25865">MTVKLEWATPDIDKKIGYIARVSNPSNQSNENIQGLIKYMITNGHVSPFEMANACFEIKTTRDIARQILRHRSFSFQEFSQRYADVTQLGELEFKQCRLQDTKNRQNSIPVDVKNNDKHRWLAYSWERQQQLVQDAVTTAYTWALENGIAKEQARAVLPEGMTSSTLYMNGTLRSWIHYLKQRLDPSTQLEHQQLAKEILQELYQIAPITIGACLSDYIHNNN</sequence>
<evidence type="ECO:0000313" key="1">
    <source>
        <dbReference type="EMBL" id="CAB5218709.1"/>
    </source>
</evidence>
<dbReference type="CDD" id="cd20175">
    <property type="entry name" value="ThyX"/>
    <property type="match status" value="1"/>
</dbReference>
<accession>A0A6J7WKW5</accession>
<dbReference type="Pfam" id="PF02511">
    <property type="entry name" value="Thy1"/>
    <property type="match status" value="1"/>
</dbReference>
<dbReference type="GO" id="GO:0050797">
    <property type="term" value="F:thymidylate synthase (FAD) activity"/>
    <property type="evidence" value="ECO:0007669"/>
    <property type="project" value="InterPro"/>
</dbReference>
<dbReference type="InterPro" id="IPR003669">
    <property type="entry name" value="Thymidylate_synthase_ThyX"/>
</dbReference>
<dbReference type="GO" id="GO:0070402">
    <property type="term" value="F:NADPH binding"/>
    <property type="evidence" value="ECO:0007669"/>
    <property type="project" value="TreeGrafter"/>
</dbReference>
<dbReference type="Gene3D" id="1.20.5.3070">
    <property type="match status" value="1"/>
</dbReference>
<dbReference type="PANTHER" id="PTHR34934:SF1">
    <property type="entry name" value="FLAVIN-DEPENDENT THYMIDYLATE SYNTHASE"/>
    <property type="match status" value="1"/>
</dbReference>
<gene>
    <name evidence="1" type="ORF">UFOVP218_76</name>
</gene>
<proteinExistence type="predicted"/>
<name>A0A6J7WKW5_9CAUD</name>
<organism evidence="1">
    <name type="scientific">uncultured Caudovirales phage</name>
    <dbReference type="NCBI Taxonomy" id="2100421"/>
    <lineage>
        <taxon>Viruses</taxon>
        <taxon>Duplodnaviria</taxon>
        <taxon>Heunggongvirae</taxon>
        <taxon>Uroviricota</taxon>
        <taxon>Caudoviricetes</taxon>
        <taxon>Peduoviridae</taxon>
        <taxon>Maltschvirus</taxon>
        <taxon>Maltschvirus maltsch</taxon>
    </lineage>
</organism>
<dbReference type="GO" id="GO:0004799">
    <property type="term" value="F:thymidylate synthase activity"/>
    <property type="evidence" value="ECO:0007669"/>
    <property type="project" value="TreeGrafter"/>
</dbReference>
<reference evidence="1" key="1">
    <citation type="submission" date="2020-05" db="EMBL/GenBank/DDBJ databases">
        <authorList>
            <person name="Chiriac C."/>
            <person name="Salcher M."/>
            <person name="Ghai R."/>
            <person name="Kavagutti S V."/>
        </authorList>
    </citation>
    <scope>NUCLEOTIDE SEQUENCE</scope>
</reference>
<dbReference type="GO" id="GO:0006231">
    <property type="term" value="P:dTMP biosynthetic process"/>
    <property type="evidence" value="ECO:0007669"/>
    <property type="project" value="InterPro"/>
</dbReference>
<dbReference type="EMBL" id="LR798261">
    <property type="protein sequence ID" value="CAB5218709.1"/>
    <property type="molecule type" value="Genomic_DNA"/>
</dbReference>
<dbReference type="GO" id="GO:0050660">
    <property type="term" value="F:flavin adenine dinucleotide binding"/>
    <property type="evidence" value="ECO:0007669"/>
    <property type="project" value="InterPro"/>
</dbReference>
<dbReference type="PANTHER" id="PTHR34934">
    <property type="entry name" value="FLAVIN-DEPENDENT THYMIDYLATE SYNTHASE"/>
    <property type="match status" value="1"/>
</dbReference>
<dbReference type="Gene3D" id="3.30.1360.170">
    <property type="match status" value="1"/>
</dbReference>
<protein>
    <submittedName>
        <fullName evidence="1">THY1 Predicted alternative thymidylate synthase</fullName>
    </submittedName>
</protein>
<dbReference type="PROSITE" id="PS51331">
    <property type="entry name" value="THYX"/>
    <property type="match status" value="1"/>
</dbReference>
<dbReference type="InterPro" id="IPR036098">
    <property type="entry name" value="Thymidylate_synthase_ThyX_sf"/>
</dbReference>
<dbReference type="SUPFAM" id="SSF69796">
    <property type="entry name" value="Thymidylate synthase-complementing protein Thy1"/>
    <property type="match status" value="1"/>
</dbReference>
<dbReference type="NCBIfam" id="TIGR02170">
    <property type="entry name" value="thyX"/>
    <property type="match status" value="1"/>
</dbReference>